<dbReference type="Proteomes" id="UP001159405">
    <property type="component" value="Unassembled WGS sequence"/>
</dbReference>
<name>A0ABN8RXR1_9CNID</name>
<evidence type="ECO:0000313" key="1">
    <source>
        <dbReference type="EMBL" id="CAH3184262.1"/>
    </source>
</evidence>
<keyword evidence="2" id="KW-1185">Reference proteome</keyword>
<gene>
    <name evidence="1" type="ORF">PLOB_00030106</name>
</gene>
<sequence>MAVDPAVQDFIARSMAENNRSLMSEISTLITSSVESIKRSNSEAVEDQLREIKKIRREEPKSFKCKGNEVQYKFNAKIQDSIDEAKSYLESNAVDKAKESLTEGTSLLTERHKLILLADKSEFGWKTVQEYTQHELAEDDQDGKKIRRAEERAEKSLKSVAAKRSKKQGRIHDCAQMMKVSHIFLCFAPCLTDKKNCRADLKASFEFWRFIGAPKFILDIISDGYKIPFITIPPPVHLKNNASALERSDFANDAILELL</sequence>
<protein>
    <submittedName>
        <fullName evidence="1">Uncharacterized protein</fullName>
    </submittedName>
</protein>
<reference evidence="1 2" key="1">
    <citation type="submission" date="2022-05" db="EMBL/GenBank/DDBJ databases">
        <authorList>
            <consortium name="Genoscope - CEA"/>
            <person name="William W."/>
        </authorList>
    </citation>
    <scope>NUCLEOTIDE SEQUENCE [LARGE SCALE GENOMIC DNA]</scope>
</reference>
<dbReference type="EMBL" id="CALNXK010000381">
    <property type="protein sequence ID" value="CAH3184262.1"/>
    <property type="molecule type" value="Genomic_DNA"/>
</dbReference>
<feature type="non-terminal residue" evidence="1">
    <location>
        <position position="259"/>
    </location>
</feature>
<organism evidence="1 2">
    <name type="scientific">Porites lobata</name>
    <dbReference type="NCBI Taxonomy" id="104759"/>
    <lineage>
        <taxon>Eukaryota</taxon>
        <taxon>Metazoa</taxon>
        <taxon>Cnidaria</taxon>
        <taxon>Anthozoa</taxon>
        <taxon>Hexacorallia</taxon>
        <taxon>Scleractinia</taxon>
        <taxon>Fungiina</taxon>
        <taxon>Poritidae</taxon>
        <taxon>Porites</taxon>
    </lineage>
</organism>
<evidence type="ECO:0000313" key="2">
    <source>
        <dbReference type="Proteomes" id="UP001159405"/>
    </source>
</evidence>
<proteinExistence type="predicted"/>
<accession>A0ABN8RXR1</accession>
<comment type="caution">
    <text evidence="1">The sequence shown here is derived from an EMBL/GenBank/DDBJ whole genome shotgun (WGS) entry which is preliminary data.</text>
</comment>